<evidence type="ECO:0000259" key="5">
    <source>
        <dbReference type="Pfam" id="PF06985"/>
    </source>
</evidence>
<comment type="caution">
    <text evidence="6">The sequence shown here is derived from an EMBL/GenBank/DDBJ whole genome shotgun (WGS) entry which is preliminary data.</text>
</comment>
<feature type="repeat" description="ANK" evidence="3">
    <location>
        <begin position="317"/>
        <end position="342"/>
    </location>
</feature>
<evidence type="ECO:0000256" key="4">
    <source>
        <dbReference type="SAM" id="MobiDB-lite"/>
    </source>
</evidence>
<dbReference type="InterPro" id="IPR051165">
    <property type="entry name" value="Multifunctional_ANK_Repeat"/>
</dbReference>
<evidence type="ECO:0000313" key="6">
    <source>
        <dbReference type="EMBL" id="KAF5529377.1"/>
    </source>
</evidence>
<keyword evidence="1" id="KW-0677">Repeat</keyword>
<accession>A0A8H5I4N1</accession>
<feature type="repeat" description="ANK" evidence="3">
    <location>
        <begin position="49"/>
        <end position="81"/>
    </location>
</feature>
<keyword evidence="2 3" id="KW-0040">ANK repeat</keyword>
<proteinExistence type="predicted"/>
<name>A0A8H5I4N1_9HYPO</name>
<feature type="domain" description="Heterokaryon incompatibility" evidence="5">
    <location>
        <begin position="830"/>
        <end position="976"/>
    </location>
</feature>
<keyword evidence="7" id="KW-1185">Reference proteome</keyword>
<organism evidence="6 7">
    <name type="scientific">Fusarium mexicanum</name>
    <dbReference type="NCBI Taxonomy" id="751941"/>
    <lineage>
        <taxon>Eukaryota</taxon>
        <taxon>Fungi</taxon>
        <taxon>Dikarya</taxon>
        <taxon>Ascomycota</taxon>
        <taxon>Pezizomycotina</taxon>
        <taxon>Sordariomycetes</taxon>
        <taxon>Hypocreomycetidae</taxon>
        <taxon>Hypocreales</taxon>
        <taxon>Nectriaceae</taxon>
        <taxon>Fusarium</taxon>
        <taxon>Fusarium fujikuroi species complex</taxon>
    </lineage>
</organism>
<dbReference type="PROSITE" id="PS50088">
    <property type="entry name" value="ANK_REPEAT"/>
    <property type="match status" value="3"/>
</dbReference>
<feature type="region of interest" description="Disordered" evidence="4">
    <location>
        <begin position="841"/>
        <end position="860"/>
    </location>
</feature>
<dbReference type="EMBL" id="JAAOAM010000589">
    <property type="protein sequence ID" value="KAF5529377.1"/>
    <property type="molecule type" value="Genomic_DNA"/>
</dbReference>
<reference evidence="6 7" key="1">
    <citation type="submission" date="2020-05" db="EMBL/GenBank/DDBJ databases">
        <title>Identification and distribution of gene clusters putatively required for synthesis of sphingolipid metabolism inhibitors in phylogenetically diverse species of the filamentous fungus Fusarium.</title>
        <authorList>
            <person name="Kim H.-S."/>
            <person name="Busman M."/>
            <person name="Brown D.W."/>
            <person name="Divon H."/>
            <person name="Uhlig S."/>
            <person name="Proctor R.H."/>
        </authorList>
    </citation>
    <scope>NUCLEOTIDE SEQUENCE [LARGE SCALE GENOMIC DNA]</scope>
    <source>
        <strain evidence="6 7">NRRL 53147</strain>
    </source>
</reference>
<dbReference type="Pfam" id="PF06985">
    <property type="entry name" value="HET"/>
    <property type="match status" value="1"/>
</dbReference>
<dbReference type="SMART" id="SM00248">
    <property type="entry name" value="ANK"/>
    <property type="match status" value="14"/>
</dbReference>
<dbReference type="InterPro" id="IPR002110">
    <property type="entry name" value="Ankyrin_rpt"/>
</dbReference>
<gene>
    <name evidence="6" type="ORF">FMEXI_14186</name>
</gene>
<evidence type="ECO:0000256" key="2">
    <source>
        <dbReference type="ARBA" id="ARBA00023043"/>
    </source>
</evidence>
<protein>
    <submittedName>
        <fullName evidence="6">Ankyrin repeat-containing protein</fullName>
    </submittedName>
</protein>
<dbReference type="PANTHER" id="PTHR24123:SF33">
    <property type="entry name" value="PROTEIN HOS4"/>
    <property type="match status" value="1"/>
</dbReference>
<evidence type="ECO:0000256" key="1">
    <source>
        <dbReference type="ARBA" id="ARBA00022737"/>
    </source>
</evidence>
<dbReference type="InterPro" id="IPR036770">
    <property type="entry name" value="Ankyrin_rpt-contain_sf"/>
</dbReference>
<feature type="repeat" description="ANK" evidence="3">
    <location>
        <begin position="500"/>
        <end position="532"/>
    </location>
</feature>
<dbReference type="PANTHER" id="PTHR24123">
    <property type="entry name" value="ANKYRIN REPEAT-CONTAINING"/>
    <property type="match status" value="1"/>
</dbReference>
<dbReference type="Proteomes" id="UP000522262">
    <property type="component" value="Unassembled WGS sequence"/>
</dbReference>
<dbReference type="InterPro" id="IPR010730">
    <property type="entry name" value="HET"/>
</dbReference>
<dbReference type="PROSITE" id="PS50297">
    <property type="entry name" value="ANK_REP_REGION"/>
    <property type="match status" value="2"/>
</dbReference>
<dbReference type="Gene3D" id="1.25.40.20">
    <property type="entry name" value="Ankyrin repeat-containing domain"/>
    <property type="match status" value="2"/>
</dbReference>
<sequence>MAGSLDKTSSQWEKDWKSLMCAAEAGDFDTLAALLADGCDIDIDERDYDGCTRLAIAAEKGHSTVVERLLAHDANPNLSDLSQVTPLWKAARYGHASVVKLLLASEKLSDVNPRPAYLHEHKLETPLSIAIKEGHQDTAELLSRADGINPCLTTDLTKGSWEKISILGLAIRGGFEDVALSLLDKCDIGHDSRDTDDNGTRDTIEPAPKLLVFAVAAGCPRIVQELLTKHSPDVNAVYGYYAGEELDWFEDTPLMAASRRGDMYAVRLLLDMDKVKPGVSSKLSGTAISAAAQGGFVDVVKVLIADGRIEVDCKNKKGRTALSFAAERGFEAVVDELLATGATDPNSRDSRARTPLIWATNPGRRYRPGGWQSHEGVTRRLLADKRIAVNAKDNDDRTALWYAAKNGALGLVIALLEHPQIDPMAGPEHTPPLVAASRGHADVVQALLSSGRVDVNTVLARSSERTALMVVVEYGGVESESATNLLLSVPGIDVDFQDSYGMTALMLAVFGGTVGMVKQILAAGGYPNMQDNNGNTALSHARDVEKIKALLGVPGIKPDLPNNMGRTALSLAAEVGEIDCINALLASEEVNPDSRDIHGRGPLSWIFGENGLEGSSKQEERKAILQRLLRIPDVDPNTEDHDGLTPLLLAIMSHQGHEYVEVLLSRSDLDVNRPRAGGLGSPFDAAKQIGNMATMALLRTRGARSGTESDEPDFEYQPKLTDSLLHALRTNLLKEYPLHLGEQQEYLDGWADSTTDMCSSCLEIDLSSAFWRRHTQYEGQVIADLGRVDESWKKRRCPLCRLFATVYPHTSLEKGNKLSVKSLTDGPPPYVALSYVWGQSKGSQPQSQRQEQQEDLDGKGDSIVEPAIEDAIQVTLKLGYKYLWVDRYCIVQTGDEAIKQEQLRHMHLVYANAEVTLIAAAGADSSAGLPGAPGRSRNQQPGALIQGHAVVCIPPDPSLHIRSSSTWATRGWTYQEGLLARRRLFFSEYEMSYECRHMLCREAIRLPRGLEQTISGHKPRFMEPFWMYQPYKLPGMDSSQTGIGIFDLLAVYTKRKLSLPSDALNAMLGIFSLLSQHKTRPRYHICGVPLLRLTGSHLGVVRGGRLNTTASDTDVAAAVSLGGFLDGLCWQLEEPAHRRQGFPSWSWTGWQGVVAGMNKDSRAIEQPNGLTIEISIMSANQDGEVAVPWSRCYNSLRMVDGSNPDIQSGQNHVLEITASAVTVRFRRGEYDGRLNTWIGTVCAGHGVWQGEFFFTSKDLPLSSLLQEPWTGIILGNSRSQRYTNLHDTTVVVIQEQKREQKRGNGEGHTYGERVGLLRLVHCTIEARLIAVSTQGLVFAAAVKGRAVFSIPTMDQWWCLEEVSDHCSIRLSNY</sequence>
<dbReference type="SUPFAM" id="SSF48403">
    <property type="entry name" value="Ankyrin repeat"/>
    <property type="match status" value="2"/>
</dbReference>
<evidence type="ECO:0000313" key="7">
    <source>
        <dbReference type="Proteomes" id="UP000522262"/>
    </source>
</evidence>
<evidence type="ECO:0000256" key="3">
    <source>
        <dbReference type="PROSITE-ProRule" id="PRU00023"/>
    </source>
</evidence>
<dbReference type="Pfam" id="PF12796">
    <property type="entry name" value="Ank_2"/>
    <property type="match status" value="3"/>
</dbReference>